<accession>A0A7I7JYD7</accession>
<dbReference type="EMBL" id="AP022563">
    <property type="protein sequence ID" value="BBX16927.1"/>
    <property type="molecule type" value="Genomic_DNA"/>
</dbReference>
<gene>
    <name evidence="2" type="ORF">MDUV_17870</name>
</gene>
<dbReference type="Proteomes" id="UP000467006">
    <property type="component" value="Chromosome"/>
</dbReference>
<protein>
    <submittedName>
        <fullName evidence="2">Uncharacterized protein</fullName>
    </submittedName>
</protein>
<feature type="region of interest" description="Disordered" evidence="1">
    <location>
        <begin position="23"/>
        <end position="63"/>
    </location>
</feature>
<feature type="compositionally biased region" description="Basic residues" evidence="1">
    <location>
        <begin position="23"/>
        <end position="33"/>
    </location>
</feature>
<sequence>MPVRRFLRCLRFRVGPLLFRSRPRRRPLRRHPLRPSPARQEQPLAQVLRRPVRRSLRPQAKPVRVGPAVPVEPVLRLREPPVPSLPVALP</sequence>
<keyword evidence="3" id="KW-1185">Reference proteome</keyword>
<evidence type="ECO:0000256" key="1">
    <source>
        <dbReference type="SAM" id="MobiDB-lite"/>
    </source>
</evidence>
<reference evidence="2 3" key="1">
    <citation type="journal article" date="2019" name="Emerg. Microbes Infect.">
        <title>Comprehensive subspecies identification of 175 nontuberculous mycobacteria species based on 7547 genomic profiles.</title>
        <authorList>
            <person name="Matsumoto Y."/>
            <person name="Kinjo T."/>
            <person name="Motooka D."/>
            <person name="Nabeya D."/>
            <person name="Jung N."/>
            <person name="Uechi K."/>
            <person name="Horii T."/>
            <person name="Iida T."/>
            <person name="Fujita J."/>
            <person name="Nakamura S."/>
        </authorList>
    </citation>
    <scope>NUCLEOTIDE SEQUENCE [LARGE SCALE GENOMIC DNA]</scope>
    <source>
        <strain evidence="2 3">JCM 6396</strain>
    </source>
</reference>
<dbReference type="KEGG" id="mdu:MDUV_17870"/>
<dbReference type="AlphaFoldDB" id="A0A7I7JYD7"/>
<proteinExistence type="predicted"/>
<organism evidence="2 3">
    <name type="scientific">Mycolicibacterium duvalii</name>
    <dbReference type="NCBI Taxonomy" id="39688"/>
    <lineage>
        <taxon>Bacteria</taxon>
        <taxon>Bacillati</taxon>
        <taxon>Actinomycetota</taxon>
        <taxon>Actinomycetes</taxon>
        <taxon>Mycobacteriales</taxon>
        <taxon>Mycobacteriaceae</taxon>
        <taxon>Mycolicibacterium</taxon>
    </lineage>
</organism>
<evidence type="ECO:0000313" key="3">
    <source>
        <dbReference type="Proteomes" id="UP000467006"/>
    </source>
</evidence>
<name>A0A7I7JYD7_9MYCO</name>
<evidence type="ECO:0000313" key="2">
    <source>
        <dbReference type="EMBL" id="BBX16927.1"/>
    </source>
</evidence>